<evidence type="ECO:0000256" key="7">
    <source>
        <dbReference type="HAMAP-Rule" id="MF_00109"/>
    </source>
</evidence>
<protein>
    <recommendedName>
        <fullName evidence="7">Shikimate kinase</fullName>
        <shortName evidence="7">SK</shortName>
        <ecNumber evidence="7">2.7.1.71</ecNumber>
    </recommendedName>
</protein>
<feature type="binding site" evidence="7">
    <location>
        <position position="158"/>
    </location>
    <ligand>
        <name>ATP</name>
        <dbReference type="ChEBI" id="CHEBI:30616"/>
    </ligand>
</feature>
<keyword evidence="3 7" id="KW-0547">Nucleotide-binding</keyword>
<keyword evidence="9" id="KW-1185">Reference proteome</keyword>
<sequence length="188" mass="20882">MRHAPLPVVLIGPMAAGKSHVARHMASHYGLRHVDTDRLIVSRHGPIPELFRARGEAEFRRVEAEVVAEALDDPQNRECVISLGGGAPMSPLVQPLLSGRMVAYLEVDLDTVRPRIRGNTTRPMLQPDPEVRWSQILDERRETFERLATIRLDGRAPRSVAQIAHDLYAALGEPQTSVLTARGKEHTA</sequence>
<dbReference type="PRINTS" id="PR01100">
    <property type="entry name" value="SHIKIMTKNASE"/>
</dbReference>
<comment type="catalytic activity">
    <reaction evidence="7">
        <text>shikimate + ATP = 3-phosphoshikimate + ADP + H(+)</text>
        <dbReference type="Rhea" id="RHEA:13121"/>
        <dbReference type="ChEBI" id="CHEBI:15378"/>
        <dbReference type="ChEBI" id="CHEBI:30616"/>
        <dbReference type="ChEBI" id="CHEBI:36208"/>
        <dbReference type="ChEBI" id="CHEBI:145989"/>
        <dbReference type="ChEBI" id="CHEBI:456216"/>
        <dbReference type="EC" id="2.7.1.71"/>
    </reaction>
</comment>
<keyword evidence="2 7" id="KW-0808">Transferase</keyword>
<comment type="similarity">
    <text evidence="7">Belongs to the shikimate kinase family.</text>
</comment>
<evidence type="ECO:0000256" key="5">
    <source>
        <dbReference type="ARBA" id="ARBA00022840"/>
    </source>
</evidence>
<dbReference type="GO" id="GO:0005829">
    <property type="term" value="C:cytosol"/>
    <property type="evidence" value="ECO:0007669"/>
    <property type="project" value="TreeGrafter"/>
</dbReference>
<dbReference type="RefSeq" id="WP_094393890.1">
    <property type="nucleotide sequence ID" value="NZ_CP059343.1"/>
</dbReference>
<comment type="subunit">
    <text evidence="7">Monomer.</text>
</comment>
<feature type="binding site" evidence="7">
    <location>
        <position position="122"/>
    </location>
    <ligand>
        <name>ATP</name>
        <dbReference type="ChEBI" id="CHEBI:30616"/>
    </ligand>
</feature>
<dbReference type="SUPFAM" id="SSF52540">
    <property type="entry name" value="P-loop containing nucleoside triphosphate hydrolases"/>
    <property type="match status" value="1"/>
</dbReference>
<dbReference type="UniPathway" id="UPA00053">
    <property type="reaction ID" value="UER00088"/>
</dbReference>
<dbReference type="AlphaFoldDB" id="A0A7D7Q8F6"/>
<comment type="cofactor">
    <cofactor evidence="7">
        <name>Mg(2+)</name>
        <dbReference type="ChEBI" id="CHEBI:18420"/>
    </cofactor>
    <text evidence="7">Binds 1 Mg(2+) ion per subunit.</text>
</comment>
<reference evidence="9" key="1">
    <citation type="submission" date="2017-08" db="EMBL/GenBank/DDBJ databases">
        <title>Draft Genome Sequence of Kocuria varians 80.</title>
        <authorList>
            <person name="Minaev M."/>
            <person name="Kurbakov K.A."/>
            <person name="Solodovnikova G.I."/>
            <person name="Kuznetsova O.A."/>
            <person name="Lisitsyn A.B."/>
        </authorList>
    </citation>
    <scope>NUCLEOTIDE SEQUENCE [LARGE SCALE GENOMIC DNA]</scope>
    <source>
        <strain evidence="9">80</strain>
    </source>
</reference>
<evidence type="ECO:0000256" key="4">
    <source>
        <dbReference type="ARBA" id="ARBA00022777"/>
    </source>
</evidence>
<evidence type="ECO:0000313" key="9">
    <source>
        <dbReference type="Proteomes" id="UP000216825"/>
    </source>
</evidence>
<gene>
    <name evidence="7 8" type="primary">aroK</name>
    <name evidence="8" type="ORF">CIB50_0001788</name>
</gene>
<dbReference type="GO" id="GO:0004765">
    <property type="term" value="F:shikimate kinase activity"/>
    <property type="evidence" value="ECO:0007669"/>
    <property type="project" value="UniProtKB-UniRule"/>
</dbReference>
<dbReference type="EMBL" id="CP059343">
    <property type="protein sequence ID" value="QMS57063.1"/>
    <property type="molecule type" value="Genomic_DNA"/>
</dbReference>
<comment type="pathway">
    <text evidence="7">Metabolic intermediate biosynthesis; chorismate biosynthesis; chorismate from D-erythrose 4-phosphate and phosphoenolpyruvate: step 5/7.</text>
</comment>
<reference evidence="8 9" key="2">
    <citation type="submission" date="2020-07" db="EMBL/GenBank/DDBJ databases">
        <title>Genome of starter culture bacteria Kocuria salsicia reveals its technological properties and safety for usage in meat industry.</title>
        <authorList>
            <person name="Michael M."/>
            <person name="Konstantin K."/>
            <person name="Evgenii K."/>
            <person name="Galina S."/>
            <person name="Oksana K."/>
            <person name="Andrei L."/>
        </authorList>
    </citation>
    <scope>NUCLEOTIDE SEQUENCE [LARGE SCALE GENOMIC DNA]</scope>
    <source>
        <strain evidence="8 9">80</strain>
    </source>
</reference>
<dbReference type="GO" id="GO:0009073">
    <property type="term" value="P:aromatic amino acid family biosynthetic process"/>
    <property type="evidence" value="ECO:0007669"/>
    <property type="project" value="UniProtKB-KW"/>
</dbReference>
<dbReference type="KEGG" id="kvr:CIB50_0001788"/>
<organism evidence="8 9">
    <name type="scientific">Kocuria varians</name>
    <name type="common">Micrococcus varians</name>
    <dbReference type="NCBI Taxonomy" id="1272"/>
    <lineage>
        <taxon>Bacteria</taxon>
        <taxon>Bacillati</taxon>
        <taxon>Actinomycetota</taxon>
        <taxon>Actinomycetes</taxon>
        <taxon>Micrococcales</taxon>
        <taxon>Micrococcaceae</taxon>
        <taxon>Kocuria</taxon>
    </lineage>
</organism>
<dbReference type="Gene3D" id="3.40.50.300">
    <property type="entry name" value="P-loop containing nucleotide triphosphate hydrolases"/>
    <property type="match status" value="1"/>
</dbReference>
<accession>A0A7D7Q8F6</accession>
<dbReference type="PANTHER" id="PTHR21087">
    <property type="entry name" value="SHIKIMATE KINASE"/>
    <property type="match status" value="1"/>
</dbReference>
<keyword evidence="1 7" id="KW-0028">Amino-acid biosynthesis</keyword>
<feature type="binding site" evidence="7">
    <location>
        <position position="60"/>
    </location>
    <ligand>
        <name>substrate</name>
    </ligand>
</feature>
<keyword evidence="7" id="KW-0479">Metal-binding</keyword>
<evidence type="ECO:0000256" key="3">
    <source>
        <dbReference type="ARBA" id="ARBA00022741"/>
    </source>
</evidence>
<feature type="binding site" evidence="7">
    <location>
        <position position="85"/>
    </location>
    <ligand>
        <name>substrate</name>
    </ligand>
</feature>
<name>A0A7D7Q8F6_KOCVA</name>
<evidence type="ECO:0000256" key="1">
    <source>
        <dbReference type="ARBA" id="ARBA00022605"/>
    </source>
</evidence>
<dbReference type="GO" id="GO:0005524">
    <property type="term" value="F:ATP binding"/>
    <property type="evidence" value="ECO:0007669"/>
    <property type="project" value="UniProtKB-UniRule"/>
</dbReference>
<evidence type="ECO:0000256" key="6">
    <source>
        <dbReference type="ARBA" id="ARBA00023141"/>
    </source>
</evidence>
<feature type="binding site" evidence="7">
    <location>
        <position position="140"/>
    </location>
    <ligand>
        <name>substrate</name>
    </ligand>
</feature>
<dbReference type="InterPro" id="IPR031322">
    <property type="entry name" value="Shikimate/glucono_kinase"/>
</dbReference>
<dbReference type="EC" id="2.7.1.71" evidence="7"/>
<keyword evidence="7" id="KW-0963">Cytoplasm</keyword>
<dbReference type="HAMAP" id="MF_00109">
    <property type="entry name" value="Shikimate_kinase"/>
    <property type="match status" value="1"/>
</dbReference>
<keyword evidence="6 7" id="KW-0057">Aromatic amino acid biosynthesis</keyword>
<dbReference type="PANTHER" id="PTHR21087:SF16">
    <property type="entry name" value="SHIKIMATE KINASE 1, CHLOROPLASTIC"/>
    <property type="match status" value="1"/>
</dbReference>
<proteinExistence type="inferred from homology"/>
<comment type="subcellular location">
    <subcellularLocation>
        <location evidence="7">Cytoplasm</location>
    </subcellularLocation>
</comment>
<comment type="function">
    <text evidence="7">Catalyzes the specific phosphorylation of the 3-hydroxyl group of shikimic acid using ATP as a cosubstrate.</text>
</comment>
<feature type="binding site" evidence="7">
    <location>
        <position position="19"/>
    </location>
    <ligand>
        <name>Mg(2+)</name>
        <dbReference type="ChEBI" id="CHEBI:18420"/>
    </ligand>
</feature>
<dbReference type="GO" id="GO:0000287">
    <property type="term" value="F:magnesium ion binding"/>
    <property type="evidence" value="ECO:0007669"/>
    <property type="project" value="UniProtKB-UniRule"/>
</dbReference>
<dbReference type="GO" id="GO:0009423">
    <property type="term" value="P:chorismate biosynthetic process"/>
    <property type="evidence" value="ECO:0007669"/>
    <property type="project" value="UniProtKB-UniRule"/>
</dbReference>
<dbReference type="CDD" id="cd00464">
    <property type="entry name" value="SK"/>
    <property type="match status" value="1"/>
</dbReference>
<dbReference type="InterPro" id="IPR027417">
    <property type="entry name" value="P-loop_NTPase"/>
</dbReference>
<dbReference type="Pfam" id="PF01202">
    <property type="entry name" value="SKI"/>
    <property type="match status" value="1"/>
</dbReference>
<evidence type="ECO:0000256" key="2">
    <source>
        <dbReference type="ARBA" id="ARBA00022679"/>
    </source>
</evidence>
<feature type="binding site" evidence="7">
    <location>
        <begin position="15"/>
        <end position="20"/>
    </location>
    <ligand>
        <name>ATP</name>
        <dbReference type="ChEBI" id="CHEBI:30616"/>
    </ligand>
</feature>
<feature type="binding site" evidence="7">
    <location>
        <position position="37"/>
    </location>
    <ligand>
        <name>substrate</name>
    </ligand>
</feature>
<dbReference type="Proteomes" id="UP000216825">
    <property type="component" value="Chromosome"/>
</dbReference>
<dbReference type="InterPro" id="IPR000623">
    <property type="entry name" value="Shikimate_kinase/TSH1"/>
</dbReference>
<keyword evidence="4 7" id="KW-0418">Kinase</keyword>
<evidence type="ECO:0000313" key="8">
    <source>
        <dbReference type="EMBL" id="QMS57063.1"/>
    </source>
</evidence>
<keyword evidence="7" id="KW-0460">Magnesium</keyword>
<keyword evidence="5 7" id="KW-0067">ATP-binding</keyword>
<dbReference type="GO" id="GO:0008652">
    <property type="term" value="P:amino acid biosynthetic process"/>
    <property type="evidence" value="ECO:0007669"/>
    <property type="project" value="UniProtKB-KW"/>
</dbReference>